<comment type="caution">
    <text evidence="2">The sequence shown here is derived from an EMBL/GenBank/DDBJ whole genome shotgun (WGS) entry which is preliminary data.</text>
</comment>
<keyword evidence="3" id="KW-1185">Reference proteome</keyword>
<organism evidence="2 3">
    <name type="scientific">Algimonas arctica</name>
    <dbReference type="NCBI Taxonomy" id="1479486"/>
    <lineage>
        <taxon>Bacteria</taxon>
        <taxon>Pseudomonadati</taxon>
        <taxon>Pseudomonadota</taxon>
        <taxon>Alphaproteobacteria</taxon>
        <taxon>Maricaulales</taxon>
        <taxon>Robiginitomaculaceae</taxon>
        <taxon>Algimonas</taxon>
    </lineage>
</organism>
<dbReference type="AlphaFoldDB" id="A0A8J3CQY4"/>
<reference evidence="2" key="1">
    <citation type="journal article" date="2014" name="Int. J. Syst. Evol. Microbiol.">
        <title>Complete genome sequence of Corynebacterium casei LMG S-19264T (=DSM 44701T), isolated from a smear-ripened cheese.</title>
        <authorList>
            <consortium name="US DOE Joint Genome Institute (JGI-PGF)"/>
            <person name="Walter F."/>
            <person name="Albersmeier A."/>
            <person name="Kalinowski J."/>
            <person name="Ruckert C."/>
        </authorList>
    </citation>
    <scope>NUCLEOTIDE SEQUENCE</scope>
    <source>
        <strain evidence="2">KCTC 32513</strain>
    </source>
</reference>
<feature type="domain" description="Acyl-CoA thioesterase-like N-terminal HotDog" evidence="1">
    <location>
        <begin position="51"/>
        <end position="128"/>
    </location>
</feature>
<protein>
    <submittedName>
        <fullName evidence="2">Thioesterase</fullName>
    </submittedName>
</protein>
<accession>A0A8J3CQY4</accession>
<dbReference type="Proteomes" id="UP000634004">
    <property type="component" value="Unassembled WGS sequence"/>
</dbReference>
<dbReference type="Gene3D" id="3.10.129.10">
    <property type="entry name" value="Hotdog Thioesterase"/>
    <property type="match status" value="1"/>
</dbReference>
<reference evidence="2" key="2">
    <citation type="submission" date="2020-09" db="EMBL/GenBank/DDBJ databases">
        <authorList>
            <person name="Sun Q."/>
            <person name="Kim S."/>
        </authorList>
    </citation>
    <scope>NUCLEOTIDE SEQUENCE</scope>
    <source>
        <strain evidence="2">KCTC 32513</strain>
    </source>
</reference>
<dbReference type="EMBL" id="BMZH01000003">
    <property type="protein sequence ID" value="GHA88416.1"/>
    <property type="molecule type" value="Genomic_DNA"/>
</dbReference>
<evidence type="ECO:0000313" key="3">
    <source>
        <dbReference type="Proteomes" id="UP000634004"/>
    </source>
</evidence>
<proteinExistence type="predicted"/>
<name>A0A8J3CQY4_9PROT</name>
<dbReference type="Pfam" id="PF13622">
    <property type="entry name" value="4HBT_3"/>
    <property type="match status" value="1"/>
</dbReference>
<sequence length="139" mass="15532">MTNPIEAIKERLANIPYAQTLGIETQFMGEEFTLVLPYRESNIGNPSLPALHGGGVGGFMEVCAIAQLILNNPNRELPRPIGINIDYLRRGRPVETYARAQIFKQGSRVANLRVRAWQDRFETPIATLNGHFLLGKDNT</sequence>
<evidence type="ECO:0000259" key="1">
    <source>
        <dbReference type="Pfam" id="PF13622"/>
    </source>
</evidence>
<dbReference type="InterPro" id="IPR049449">
    <property type="entry name" value="TesB_ACOT8-like_N"/>
</dbReference>
<evidence type="ECO:0000313" key="2">
    <source>
        <dbReference type="EMBL" id="GHA88416.1"/>
    </source>
</evidence>
<dbReference type="InterPro" id="IPR029069">
    <property type="entry name" value="HotDog_dom_sf"/>
</dbReference>
<dbReference type="CDD" id="cd03443">
    <property type="entry name" value="PaaI_thioesterase"/>
    <property type="match status" value="1"/>
</dbReference>
<dbReference type="SUPFAM" id="SSF54637">
    <property type="entry name" value="Thioesterase/thiol ester dehydrase-isomerase"/>
    <property type="match status" value="1"/>
</dbReference>
<gene>
    <name evidence="2" type="ORF">GCM10009069_09210</name>
</gene>
<dbReference type="RefSeq" id="WP_189495919.1">
    <property type="nucleotide sequence ID" value="NZ_BMZH01000003.1"/>
</dbReference>